<feature type="non-terminal residue" evidence="1">
    <location>
        <position position="1"/>
    </location>
</feature>
<name>A0ABW5XVE3_9SPHI</name>
<comment type="caution">
    <text evidence="1">The sequence shown here is derived from an EMBL/GenBank/DDBJ whole genome shotgun (WGS) entry which is preliminary data.</text>
</comment>
<evidence type="ECO:0000313" key="2">
    <source>
        <dbReference type="Proteomes" id="UP001597601"/>
    </source>
</evidence>
<evidence type="ECO:0000313" key="1">
    <source>
        <dbReference type="EMBL" id="MFD2866911.1"/>
    </source>
</evidence>
<protein>
    <recommendedName>
        <fullName evidence="3">Transposase</fullName>
    </recommendedName>
</protein>
<accession>A0ABW5XVE3</accession>
<proteinExistence type="predicted"/>
<organism evidence="1 2">
    <name type="scientific">Mucilaginibacter antarcticus</name>
    <dbReference type="NCBI Taxonomy" id="1855725"/>
    <lineage>
        <taxon>Bacteria</taxon>
        <taxon>Pseudomonadati</taxon>
        <taxon>Bacteroidota</taxon>
        <taxon>Sphingobacteriia</taxon>
        <taxon>Sphingobacteriales</taxon>
        <taxon>Sphingobacteriaceae</taxon>
        <taxon>Mucilaginibacter</taxon>
    </lineage>
</organism>
<keyword evidence="2" id="KW-1185">Reference proteome</keyword>
<gene>
    <name evidence="1" type="ORF">ACFSYC_19605</name>
</gene>
<dbReference type="Proteomes" id="UP001597601">
    <property type="component" value="Unassembled WGS sequence"/>
</dbReference>
<sequence length="76" mass="8745">LKYGISYSRAYRIVKSHKSIFKEKAVQESLPEDVAMLKALLRKERLKNELLNNIIDIADKELGANIRKKSGTRQSE</sequence>
<dbReference type="EMBL" id="JBHUON010000051">
    <property type="protein sequence ID" value="MFD2866911.1"/>
    <property type="molecule type" value="Genomic_DNA"/>
</dbReference>
<evidence type="ECO:0008006" key="3">
    <source>
        <dbReference type="Google" id="ProtNLM"/>
    </source>
</evidence>
<reference evidence="2" key="1">
    <citation type="journal article" date="2019" name="Int. J. Syst. Evol. Microbiol.">
        <title>The Global Catalogue of Microorganisms (GCM) 10K type strain sequencing project: providing services to taxonomists for standard genome sequencing and annotation.</title>
        <authorList>
            <consortium name="The Broad Institute Genomics Platform"/>
            <consortium name="The Broad Institute Genome Sequencing Center for Infectious Disease"/>
            <person name="Wu L."/>
            <person name="Ma J."/>
        </authorList>
    </citation>
    <scope>NUCLEOTIDE SEQUENCE [LARGE SCALE GENOMIC DNA]</scope>
    <source>
        <strain evidence="2">KCTC 52232</strain>
    </source>
</reference>